<dbReference type="RefSeq" id="WP_091355183.1">
    <property type="nucleotide sequence ID" value="NZ_AP025284.1"/>
</dbReference>
<dbReference type="FunFam" id="1.10.1270.20:FF:000001">
    <property type="entry name" value="tRNA (guanine-N(1)-)-methyltransferase"/>
    <property type="match status" value="1"/>
</dbReference>
<dbReference type="InterPro" id="IPR002649">
    <property type="entry name" value="tRNA_m1G_MeTrfase_TrmD"/>
</dbReference>
<accession>A0A1H9F0F1</accession>
<feature type="binding site" evidence="15 16">
    <location>
        <position position="113"/>
    </location>
    <ligand>
        <name>S-adenosyl-L-methionine</name>
        <dbReference type="ChEBI" id="CHEBI:59789"/>
    </ligand>
</feature>
<dbReference type="PIRSF" id="PIRSF000386">
    <property type="entry name" value="tRNA_mtase"/>
    <property type="match status" value="1"/>
</dbReference>
<evidence type="ECO:0000256" key="10">
    <source>
        <dbReference type="ARBA" id="ARBA00022691"/>
    </source>
</evidence>
<dbReference type="OrthoDB" id="9807416at2"/>
<evidence type="ECO:0000256" key="5">
    <source>
        <dbReference type="ARBA" id="ARBA00012807"/>
    </source>
</evidence>
<evidence type="ECO:0000256" key="16">
    <source>
        <dbReference type="PIRSR" id="PIRSR000386-1"/>
    </source>
</evidence>
<keyword evidence="8 15" id="KW-0489">Methyltransferase</keyword>
<dbReference type="Pfam" id="PF01746">
    <property type="entry name" value="tRNA_m1G_MT"/>
    <property type="match status" value="1"/>
</dbReference>
<comment type="similarity">
    <text evidence="3 15 17">Belongs to the RNA methyltransferase TrmD family.</text>
</comment>
<evidence type="ECO:0000256" key="11">
    <source>
        <dbReference type="ARBA" id="ARBA00022694"/>
    </source>
</evidence>
<dbReference type="Proteomes" id="UP000198749">
    <property type="component" value="Unassembled WGS sequence"/>
</dbReference>
<dbReference type="NCBIfam" id="NF000648">
    <property type="entry name" value="PRK00026.1"/>
    <property type="match status" value="1"/>
</dbReference>
<dbReference type="AlphaFoldDB" id="A0A1H9F0F1"/>
<dbReference type="FunFam" id="3.40.1280.10:FF:000001">
    <property type="entry name" value="tRNA (guanine-N(1)-)-methyltransferase"/>
    <property type="match status" value="1"/>
</dbReference>
<gene>
    <name evidence="15" type="primary">trmD</name>
    <name evidence="19" type="ORF">SAMN03080615_01171</name>
</gene>
<evidence type="ECO:0000256" key="1">
    <source>
        <dbReference type="ARBA" id="ARBA00002634"/>
    </source>
</evidence>
<dbReference type="InterPro" id="IPR016009">
    <property type="entry name" value="tRNA_MeTrfase_TRMD/TRM10"/>
</dbReference>
<evidence type="ECO:0000259" key="18">
    <source>
        <dbReference type="Pfam" id="PF01746"/>
    </source>
</evidence>
<dbReference type="EC" id="2.1.1.228" evidence="5 15"/>
<dbReference type="EMBL" id="FOGB01000002">
    <property type="protein sequence ID" value="SEQ31375.1"/>
    <property type="molecule type" value="Genomic_DNA"/>
</dbReference>
<comment type="function">
    <text evidence="1 15 17">Specifically methylates guanosine-37 in various tRNAs.</text>
</comment>
<dbReference type="GO" id="GO:0052906">
    <property type="term" value="F:tRNA (guanine(37)-N1)-methyltransferase activity"/>
    <property type="evidence" value="ECO:0007669"/>
    <property type="project" value="UniProtKB-UniRule"/>
</dbReference>
<evidence type="ECO:0000256" key="7">
    <source>
        <dbReference type="ARBA" id="ARBA00022490"/>
    </source>
</evidence>
<reference evidence="20" key="1">
    <citation type="submission" date="2016-10" db="EMBL/GenBank/DDBJ databases">
        <authorList>
            <person name="Varghese N."/>
            <person name="Submissions S."/>
        </authorList>
    </citation>
    <scope>NUCLEOTIDE SEQUENCE [LARGE SCALE GENOMIC DNA]</scope>
    <source>
        <strain evidence="20">DSM 18887</strain>
    </source>
</reference>
<dbReference type="SUPFAM" id="SSF75217">
    <property type="entry name" value="alpha/beta knot"/>
    <property type="match status" value="1"/>
</dbReference>
<keyword evidence="10 15" id="KW-0949">S-adenosyl-L-methionine</keyword>
<keyword evidence="20" id="KW-1185">Reference proteome</keyword>
<sequence length="249" mass="28006">MWIGVVTLFPEMFEAITRHGVTGKAVRNGLLDVQCWNPREFTRDKHRTVDDRPYGGGPGMLMKVQPLRDAIQAAKQSAGEQVRVIYLSPQGRRLDHAGVKELAAAERLILVAGRYEGIDERLVETEIDEEWSLGDFVLSGGELPAMVLIDAVSRLVPGVLGHQDSAAEDSFSDGLLDCPHYTRPEKLDDMSVPDVLLSGNHEAIRRWRLKQQLGRTWKRRPELLEDLELTKEQLTLLTEFIRETKASQG</sequence>
<dbReference type="Gene3D" id="1.10.1270.20">
    <property type="entry name" value="tRNA(m1g37)methyltransferase, domain 2"/>
    <property type="match status" value="1"/>
</dbReference>
<evidence type="ECO:0000256" key="6">
    <source>
        <dbReference type="ARBA" id="ARBA00014679"/>
    </source>
</evidence>
<evidence type="ECO:0000256" key="14">
    <source>
        <dbReference type="ARBA" id="ARBA00047783"/>
    </source>
</evidence>
<protein>
    <recommendedName>
        <fullName evidence="6 15">tRNA (guanine-N(1)-)-methyltransferase</fullName>
        <ecNumber evidence="5 15">2.1.1.228</ecNumber>
    </recommendedName>
    <alternativeName>
        <fullName evidence="12 15">M1G-methyltransferase</fullName>
    </alternativeName>
    <alternativeName>
        <fullName evidence="13 15">tRNA [GM37] methyltransferase</fullName>
    </alternativeName>
</protein>
<evidence type="ECO:0000313" key="19">
    <source>
        <dbReference type="EMBL" id="SEQ31375.1"/>
    </source>
</evidence>
<evidence type="ECO:0000256" key="17">
    <source>
        <dbReference type="RuleBase" id="RU003464"/>
    </source>
</evidence>
<evidence type="ECO:0000256" key="3">
    <source>
        <dbReference type="ARBA" id="ARBA00007630"/>
    </source>
</evidence>
<dbReference type="STRING" id="355243.SAMN03080615_01171"/>
<keyword evidence="9 15" id="KW-0808">Transferase</keyword>
<dbReference type="InterPro" id="IPR029028">
    <property type="entry name" value="Alpha/beta_knot_MTases"/>
</dbReference>
<dbReference type="InterPro" id="IPR029026">
    <property type="entry name" value="tRNA_m1G_MTases_N"/>
</dbReference>
<evidence type="ECO:0000256" key="12">
    <source>
        <dbReference type="ARBA" id="ARBA00029736"/>
    </source>
</evidence>
<comment type="subcellular location">
    <subcellularLocation>
        <location evidence="2 15 17">Cytoplasm</location>
    </subcellularLocation>
</comment>
<evidence type="ECO:0000256" key="8">
    <source>
        <dbReference type="ARBA" id="ARBA00022603"/>
    </source>
</evidence>
<dbReference type="GO" id="GO:0002939">
    <property type="term" value="P:tRNA N1-guanine methylation"/>
    <property type="evidence" value="ECO:0007669"/>
    <property type="project" value="TreeGrafter"/>
</dbReference>
<evidence type="ECO:0000256" key="13">
    <source>
        <dbReference type="ARBA" id="ARBA00033392"/>
    </source>
</evidence>
<organism evidence="19 20">
    <name type="scientific">Amphritea atlantica</name>
    <dbReference type="NCBI Taxonomy" id="355243"/>
    <lineage>
        <taxon>Bacteria</taxon>
        <taxon>Pseudomonadati</taxon>
        <taxon>Pseudomonadota</taxon>
        <taxon>Gammaproteobacteria</taxon>
        <taxon>Oceanospirillales</taxon>
        <taxon>Oceanospirillaceae</taxon>
        <taxon>Amphritea</taxon>
    </lineage>
</organism>
<comment type="subunit">
    <text evidence="4 15 17">Homodimer.</text>
</comment>
<dbReference type="PANTHER" id="PTHR46417">
    <property type="entry name" value="TRNA (GUANINE-N(1)-)-METHYLTRANSFERASE"/>
    <property type="match status" value="1"/>
</dbReference>
<dbReference type="GO" id="GO:0005829">
    <property type="term" value="C:cytosol"/>
    <property type="evidence" value="ECO:0007669"/>
    <property type="project" value="TreeGrafter"/>
</dbReference>
<feature type="binding site" evidence="15 16">
    <location>
        <begin position="133"/>
        <end position="138"/>
    </location>
    <ligand>
        <name>S-adenosyl-L-methionine</name>
        <dbReference type="ChEBI" id="CHEBI:59789"/>
    </ligand>
</feature>
<evidence type="ECO:0000256" key="15">
    <source>
        <dbReference type="HAMAP-Rule" id="MF_00605"/>
    </source>
</evidence>
<dbReference type="CDD" id="cd18080">
    <property type="entry name" value="TrmD-like"/>
    <property type="match status" value="1"/>
</dbReference>
<evidence type="ECO:0000256" key="2">
    <source>
        <dbReference type="ARBA" id="ARBA00004496"/>
    </source>
</evidence>
<keyword evidence="11 15" id="KW-0819">tRNA processing</keyword>
<proteinExistence type="inferred from homology"/>
<dbReference type="PANTHER" id="PTHR46417:SF1">
    <property type="entry name" value="TRNA (GUANINE-N(1)-)-METHYLTRANSFERASE"/>
    <property type="match status" value="1"/>
</dbReference>
<name>A0A1H9F0F1_9GAMM</name>
<keyword evidence="7 15" id="KW-0963">Cytoplasm</keyword>
<dbReference type="InterPro" id="IPR023148">
    <property type="entry name" value="tRNA_m1G_MeTrfase_C_sf"/>
</dbReference>
<dbReference type="HAMAP" id="MF_00605">
    <property type="entry name" value="TrmD"/>
    <property type="match status" value="1"/>
</dbReference>
<comment type="catalytic activity">
    <reaction evidence="14 15 17">
        <text>guanosine(37) in tRNA + S-adenosyl-L-methionine = N(1)-methylguanosine(37) in tRNA + S-adenosyl-L-homocysteine + H(+)</text>
        <dbReference type="Rhea" id="RHEA:36899"/>
        <dbReference type="Rhea" id="RHEA-COMP:10145"/>
        <dbReference type="Rhea" id="RHEA-COMP:10147"/>
        <dbReference type="ChEBI" id="CHEBI:15378"/>
        <dbReference type="ChEBI" id="CHEBI:57856"/>
        <dbReference type="ChEBI" id="CHEBI:59789"/>
        <dbReference type="ChEBI" id="CHEBI:73542"/>
        <dbReference type="ChEBI" id="CHEBI:74269"/>
        <dbReference type="EC" id="2.1.1.228"/>
    </reaction>
</comment>
<dbReference type="NCBIfam" id="TIGR00088">
    <property type="entry name" value="trmD"/>
    <property type="match status" value="1"/>
</dbReference>
<feature type="domain" description="tRNA methyltransferase TRMD/TRM10-type" evidence="18">
    <location>
        <begin position="1"/>
        <end position="225"/>
    </location>
</feature>
<evidence type="ECO:0000256" key="4">
    <source>
        <dbReference type="ARBA" id="ARBA00011738"/>
    </source>
</evidence>
<evidence type="ECO:0000256" key="9">
    <source>
        <dbReference type="ARBA" id="ARBA00022679"/>
    </source>
</evidence>
<dbReference type="Gene3D" id="3.40.1280.10">
    <property type="match status" value="1"/>
</dbReference>
<evidence type="ECO:0000313" key="20">
    <source>
        <dbReference type="Proteomes" id="UP000198749"/>
    </source>
</evidence>